<name>A0A1I2LDU7_9CLOT</name>
<dbReference type="EMBL" id="QAMZ01000049">
    <property type="protein sequence ID" value="PWL52425.1"/>
    <property type="molecule type" value="Genomic_DNA"/>
</dbReference>
<dbReference type="GO" id="GO:0016787">
    <property type="term" value="F:hydrolase activity"/>
    <property type="evidence" value="ECO:0007669"/>
    <property type="project" value="UniProtKB-KW"/>
</dbReference>
<dbReference type="EMBL" id="FOOE01000009">
    <property type="protein sequence ID" value="SFF75351.1"/>
    <property type="molecule type" value="Genomic_DNA"/>
</dbReference>
<dbReference type="GO" id="GO:0005975">
    <property type="term" value="P:carbohydrate metabolic process"/>
    <property type="evidence" value="ECO:0007669"/>
    <property type="project" value="InterPro"/>
</dbReference>
<reference evidence="2 5" key="2">
    <citation type="submission" date="2018-03" db="EMBL/GenBank/DDBJ databases">
        <title>The uncultured portion of the human microbiome is neutrally assembled.</title>
        <authorList>
            <person name="Jeraldo P."/>
            <person name="Boardman L."/>
            <person name="White B.A."/>
            <person name="Nelson H."/>
            <person name="Goldenfeld N."/>
            <person name="Chia N."/>
        </authorList>
    </citation>
    <scope>NUCLEOTIDE SEQUENCE [LARGE SCALE GENOMIC DNA]</scope>
    <source>
        <strain evidence="2">CIM:MAG 903</strain>
    </source>
</reference>
<dbReference type="SUPFAM" id="SSF74650">
    <property type="entry name" value="Galactose mutarotase-like"/>
    <property type="match status" value="1"/>
</dbReference>
<accession>A0A1I2LDU7</accession>
<keyword evidence="4" id="KW-1185">Reference proteome</keyword>
<dbReference type="Gene3D" id="2.70.98.40">
    <property type="entry name" value="Glycoside hydrolase, family 65, N-terminal domain"/>
    <property type="match status" value="1"/>
</dbReference>
<dbReference type="GO" id="GO:0030246">
    <property type="term" value="F:carbohydrate binding"/>
    <property type="evidence" value="ECO:0007669"/>
    <property type="project" value="InterPro"/>
</dbReference>
<dbReference type="Proteomes" id="UP000246114">
    <property type="component" value="Unassembled WGS sequence"/>
</dbReference>
<dbReference type="AlphaFoldDB" id="A0A1I2LDU7"/>
<organism evidence="3 4">
    <name type="scientific">Clostridium cadaveris</name>
    <dbReference type="NCBI Taxonomy" id="1529"/>
    <lineage>
        <taxon>Bacteria</taxon>
        <taxon>Bacillati</taxon>
        <taxon>Bacillota</taxon>
        <taxon>Clostridia</taxon>
        <taxon>Eubacteriales</taxon>
        <taxon>Clostridiaceae</taxon>
        <taxon>Clostridium</taxon>
    </lineage>
</organism>
<dbReference type="RefSeq" id="WP_027637599.1">
    <property type="nucleotide sequence ID" value="NZ_BAAACD010000005.1"/>
</dbReference>
<dbReference type="InterPro" id="IPR005196">
    <property type="entry name" value="Glyco_hydro_65_N"/>
</dbReference>
<feature type="domain" description="Glycoside hydrolase family 65 N-terminal" evidence="1">
    <location>
        <begin position="57"/>
        <end position="239"/>
    </location>
</feature>
<dbReference type="InterPro" id="IPR011013">
    <property type="entry name" value="Gal_mutarotase_sf_dom"/>
</dbReference>
<dbReference type="InterPro" id="IPR037018">
    <property type="entry name" value="GH65_N"/>
</dbReference>
<proteinExistence type="predicted"/>
<evidence type="ECO:0000313" key="5">
    <source>
        <dbReference type="Proteomes" id="UP000246114"/>
    </source>
</evidence>
<reference evidence="3 4" key="1">
    <citation type="submission" date="2016-10" db="EMBL/GenBank/DDBJ databases">
        <authorList>
            <person name="de Groot N.N."/>
        </authorList>
    </citation>
    <scope>NUCLEOTIDE SEQUENCE [LARGE SCALE GENOMIC DNA]</scope>
    <source>
        <strain evidence="3 4">NLAE-zl-G419</strain>
    </source>
</reference>
<dbReference type="STRING" id="1529.SAMN04487885_10949"/>
<evidence type="ECO:0000313" key="4">
    <source>
        <dbReference type="Proteomes" id="UP000182135"/>
    </source>
</evidence>
<dbReference type="GeneID" id="90545901"/>
<dbReference type="Proteomes" id="UP000182135">
    <property type="component" value="Unassembled WGS sequence"/>
</dbReference>
<protein>
    <submittedName>
        <fullName evidence="3">Glycosyl hydrolase family 65, N-terminal domain</fullName>
    </submittedName>
</protein>
<dbReference type="eggNOG" id="COG1554">
    <property type="taxonomic scope" value="Bacteria"/>
</dbReference>
<sequence length="273" mass="31094">MNYNDIINLTYYDTESFKKMDSILNNNYMSIRALHDENNLSCNDELGTVKLKFSKQNSGHQGSIPLPNILGINVSINTSPLSLSCCKVISYRETLHMKNNVAVRETILEDKNGRRNRLYIKKLLSSSLKEIYCVSYSITPLNYDGIITFTPYIDFSNITIPLEKVQGDICSKCGVLSFLNAEKNYILSSAIRCELHEGYFKQTSYENMCCTNNLVSYTLKGRAMKNVPLTLFKYVSITSGLPKKKEQIITRSKTLVKNACVKSFDTLYNENIR</sequence>
<keyword evidence="3" id="KW-0378">Hydrolase</keyword>
<evidence type="ECO:0000313" key="3">
    <source>
        <dbReference type="EMBL" id="SFF75351.1"/>
    </source>
</evidence>
<dbReference type="Pfam" id="PF03636">
    <property type="entry name" value="Glyco_hydro_65N"/>
    <property type="match status" value="1"/>
</dbReference>
<gene>
    <name evidence="2" type="ORF">DBY38_10865</name>
    <name evidence="3" type="ORF">SAMN04487885_10949</name>
</gene>
<evidence type="ECO:0000313" key="2">
    <source>
        <dbReference type="EMBL" id="PWL52425.1"/>
    </source>
</evidence>
<dbReference type="OrthoDB" id="9758855at2"/>
<evidence type="ECO:0000259" key="1">
    <source>
        <dbReference type="Pfam" id="PF03636"/>
    </source>
</evidence>